<feature type="signal peptide" evidence="1">
    <location>
        <begin position="1"/>
        <end position="20"/>
    </location>
</feature>
<dbReference type="PROSITE" id="PS51257">
    <property type="entry name" value="PROKAR_LIPOPROTEIN"/>
    <property type="match status" value="1"/>
</dbReference>
<reference evidence="2 3" key="1">
    <citation type="submission" date="2020-07" db="EMBL/GenBank/DDBJ databases">
        <title>Genomic Encyclopedia of Archaeal and Bacterial Type Strains, Phase II (KMG-II): from individual species to whole genera.</title>
        <authorList>
            <person name="Goeker M."/>
        </authorList>
    </citation>
    <scope>NUCLEOTIDE SEQUENCE [LARGE SCALE GENOMIC DNA]</scope>
    <source>
        <strain evidence="2 3">DSM 21226</strain>
    </source>
</reference>
<comment type="caution">
    <text evidence="2">The sequence shown here is derived from an EMBL/GenBank/DDBJ whole genome shotgun (WGS) entry which is preliminary data.</text>
</comment>
<keyword evidence="1" id="KW-0732">Signal</keyword>
<dbReference type="EMBL" id="JACCFH010000001">
    <property type="protein sequence ID" value="NYG33958.1"/>
    <property type="molecule type" value="Genomic_DNA"/>
</dbReference>
<evidence type="ECO:0000313" key="2">
    <source>
        <dbReference type="EMBL" id="NYG33958.1"/>
    </source>
</evidence>
<protein>
    <recommendedName>
        <fullName evidence="4">Carboxypeptidase regulatory-like domain-containing protein</fullName>
    </recommendedName>
</protein>
<proteinExistence type="predicted"/>
<organism evidence="2 3">
    <name type="scientific">Sphaerotilus montanus</name>
    <dbReference type="NCBI Taxonomy" id="522889"/>
    <lineage>
        <taxon>Bacteria</taxon>
        <taxon>Pseudomonadati</taxon>
        <taxon>Pseudomonadota</taxon>
        <taxon>Betaproteobacteria</taxon>
        <taxon>Burkholderiales</taxon>
        <taxon>Sphaerotilaceae</taxon>
        <taxon>Sphaerotilus</taxon>
    </lineage>
</organism>
<evidence type="ECO:0000313" key="3">
    <source>
        <dbReference type="Proteomes" id="UP000518288"/>
    </source>
</evidence>
<dbReference type="AlphaFoldDB" id="A0A7Y9U6E9"/>
<dbReference type="Proteomes" id="UP000518288">
    <property type="component" value="Unassembled WGS sequence"/>
</dbReference>
<keyword evidence="3" id="KW-1185">Reference proteome</keyword>
<feature type="chain" id="PRO_5030863552" description="Carboxypeptidase regulatory-like domain-containing protein" evidence="1">
    <location>
        <begin position="21"/>
        <end position="249"/>
    </location>
</feature>
<sequence length="249" mass="24464">MKTIGWVAAAGGLMVLVACGGGSSDTAEADSSVAERAAPVRISGVVARGAALVEARVSARCASGPVGSAISGSSGAYTLEVDASALPCVLEAVSADGVWTLHSVALGRAGTSAVTAHITTLTELLVAQLAGTPPSSFMARASARMLGATITPTNIASAQGTVGSTLKLMGVDPAPITDVLAQPLVAASAVQRGNAHDKVLDALAESMRGAGATLADLVGLVTSRSRTLEHGPVLAEAEAAVQSASLDGQ</sequence>
<accession>A0A7Y9U6E9</accession>
<dbReference type="RefSeq" id="WP_179634659.1">
    <property type="nucleotide sequence ID" value="NZ_JACCFH010000001.1"/>
</dbReference>
<evidence type="ECO:0008006" key="4">
    <source>
        <dbReference type="Google" id="ProtNLM"/>
    </source>
</evidence>
<name>A0A7Y9U6E9_9BURK</name>
<gene>
    <name evidence="2" type="ORF">BDD16_002944</name>
</gene>
<evidence type="ECO:0000256" key="1">
    <source>
        <dbReference type="SAM" id="SignalP"/>
    </source>
</evidence>